<organism evidence="1 2">
    <name type="scientific">Pedobacter panaciterrae</name>
    <dbReference type="NCBI Taxonomy" id="363849"/>
    <lineage>
        <taxon>Bacteria</taxon>
        <taxon>Pseudomonadati</taxon>
        <taxon>Bacteroidota</taxon>
        <taxon>Sphingobacteriia</taxon>
        <taxon>Sphingobacteriales</taxon>
        <taxon>Sphingobacteriaceae</taxon>
        <taxon>Pedobacter</taxon>
    </lineage>
</organism>
<sequence>MEFQKNEAKKMPLRKRPILIVDNLNRSFGTGPYIKAMLEYSLSGNQPSKFRNEDELIDRTLPNLTNLYEIYQKGNITQKHTLMRGVFKDNLVWGDGMFRTAFIDPTFNDNILKVKQKGLLFNEQPFKVLGLSPVSTESTEYFEHLQHFCELLEPIIQDLRSKGFI</sequence>
<dbReference type="EMBL" id="JBBEUB010000001">
    <property type="protein sequence ID" value="MEJ2901624.1"/>
    <property type="molecule type" value="Genomic_DNA"/>
</dbReference>
<comment type="caution">
    <text evidence="1">The sequence shown here is derived from an EMBL/GenBank/DDBJ whole genome shotgun (WGS) entry which is preliminary data.</text>
</comment>
<dbReference type="RefSeq" id="WP_337715379.1">
    <property type="nucleotide sequence ID" value="NZ_JBBEUB010000001.1"/>
</dbReference>
<accession>A0ABU8NHB2</accession>
<gene>
    <name evidence="1" type="ORF">WAE58_04285</name>
</gene>
<keyword evidence="2" id="KW-1185">Reference proteome</keyword>
<name>A0ABU8NHB2_9SPHI</name>
<protein>
    <submittedName>
        <fullName evidence="1">Uncharacterized protein</fullName>
    </submittedName>
</protein>
<evidence type="ECO:0000313" key="1">
    <source>
        <dbReference type="EMBL" id="MEJ2901624.1"/>
    </source>
</evidence>
<evidence type="ECO:0000313" key="2">
    <source>
        <dbReference type="Proteomes" id="UP001378956"/>
    </source>
</evidence>
<dbReference type="Proteomes" id="UP001378956">
    <property type="component" value="Unassembled WGS sequence"/>
</dbReference>
<proteinExistence type="predicted"/>
<reference evidence="1 2" key="1">
    <citation type="submission" date="2024-03" db="EMBL/GenBank/DDBJ databases">
        <title>Sequence of Lycoming College Course Isolates.</title>
        <authorList>
            <person name="Plotts O."/>
            <person name="Newman J."/>
        </authorList>
    </citation>
    <scope>NUCLEOTIDE SEQUENCE [LARGE SCALE GENOMIC DNA]</scope>
    <source>
        <strain evidence="1 2">CJB-3</strain>
    </source>
</reference>